<dbReference type="GO" id="GO:0005737">
    <property type="term" value="C:cytoplasm"/>
    <property type="evidence" value="ECO:0007669"/>
    <property type="project" value="TreeGrafter"/>
</dbReference>
<dbReference type="PROSITE" id="PS50005">
    <property type="entry name" value="TPR"/>
    <property type="match status" value="1"/>
</dbReference>
<keyword evidence="5" id="KW-0175">Coiled coil</keyword>
<dbReference type="Pfam" id="PF00160">
    <property type="entry name" value="Pro_isomerase"/>
    <property type="match status" value="1"/>
</dbReference>
<name>A0A6B2L855_9EUKA</name>
<dbReference type="EMBL" id="GIBP01004177">
    <property type="protein sequence ID" value="NDV33146.1"/>
    <property type="molecule type" value="Transcribed_RNA"/>
</dbReference>
<dbReference type="PANTHER" id="PTHR11071:SF496">
    <property type="entry name" value="TETRATRICOPEPTIDE-LIKE HELICAL DOMAIN-CONTAINING PROTEIN"/>
    <property type="match status" value="1"/>
</dbReference>
<dbReference type="AlphaFoldDB" id="A0A6B2L855"/>
<evidence type="ECO:0000256" key="5">
    <source>
        <dbReference type="SAM" id="Coils"/>
    </source>
</evidence>
<dbReference type="InterPro" id="IPR002130">
    <property type="entry name" value="Cyclophilin-type_PPIase_dom"/>
</dbReference>
<evidence type="ECO:0000256" key="1">
    <source>
        <dbReference type="ARBA" id="ARBA00013194"/>
    </source>
</evidence>
<dbReference type="GO" id="GO:0003755">
    <property type="term" value="F:peptidyl-prolyl cis-trans isomerase activity"/>
    <property type="evidence" value="ECO:0007669"/>
    <property type="project" value="UniProtKB-KW"/>
</dbReference>
<dbReference type="SUPFAM" id="SSF48452">
    <property type="entry name" value="TPR-like"/>
    <property type="match status" value="1"/>
</dbReference>
<dbReference type="SMART" id="SM00028">
    <property type="entry name" value="TPR"/>
    <property type="match status" value="3"/>
</dbReference>
<dbReference type="GO" id="GO:0016018">
    <property type="term" value="F:cyclosporin A binding"/>
    <property type="evidence" value="ECO:0007669"/>
    <property type="project" value="TreeGrafter"/>
</dbReference>
<feature type="coiled-coil region" evidence="5">
    <location>
        <begin position="276"/>
        <end position="326"/>
    </location>
</feature>
<sequence>MELFKDTVPKTAENFRALCTGEKGVGQKGKPLHFKGSAFHRVIKSFMIQGGDFTAGNGTGGESIYGDKFEDENFIHKHTGPMLLSMANSGPGTNGSQFFVTTVATPHLDSKHVVFGKVLKGQDVVRYIESQPTASDKPLKECCIADCGELLPGQDDGVVVDSSDPYPGYPVDSDIKSDDFAAIIKVGDALKQAGNKYVGEQKWDLAVSKYEKAVRYLDYADGPTDEDELKLKQIKSACFANSALSYLKLNKNSEALIACDKALPLDPNNVKILYRKAQAQCNLKDFEDSLTTIKEAQKLDKDNKDLRILHDKVKKAQDLLKKKQQKAFSGMFGGDDQ</sequence>
<feature type="repeat" description="TPR" evidence="4">
    <location>
        <begin position="236"/>
        <end position="269"/>
    </location>
</feature>
<dbReference type="InterPro" id="IPR011990">
    <property type="entry name" value="TPR-like_helical_dom_sf"/>
</dbReference>
<dbReference type="EC" id="5.2.1.8" evidence="1"/>
<organism evidence="7">
    <name type="scientific">Arcella intermedia</name>
    <dbReference type="NCBI Taxonomy" id="1963864"/>
    <lineage>
        <taxon>Eukaryota</taxon>
        <taxon>Amoebozoa</taxon>
        <taxon>Tubulinea</taxon>
        <taxon>Elardia</taxon>
        <taxon>Arcellinida</taxon>
        <taxon>Sphaerothecina</taxon>
        <taxon>Arcellidae</taxon>
        <taxon>Arcella</taxon>
    </lineage>
</organism>
<evidence type="ECO:0000256" key="4">
    <source>
        <dbReference type="PROSITE-ProRule" id="PRU00339"/>
    </source>
</evidence>
<dbReference type="FunFam" id="2.40.100.10:FF:000023">
    <property type="entry name" value="Peptidyl-prolyl cis-trans isomerase"/>
    <property type="match status" value="1"/>
</dbReference>
<feature type="domain" description="PPIase cyclophilin-type" evidence="6">
    <location>
        <begin position="1"/>
        <end position="149"/>
    </location>
</feature>
<dbReference type="PRINTS" id="PR00153">
    <property type="entry name" value="CSAPPISMRASE"/>
</dbReference>
<keyword evidence="2" id="KW-0697">Rotamase</keyword>
<dbReference type="Gene3D" id="2.40.100.10">
    <property type="entry name" value="Cyclophilin-like"/>
    <property type="match status" value="1"/>
</dbReference>
<dbReference type="Gene3D" id="1.25.40.10">
    <property type="entry name" value="Tetratricopeptide repeat domain"/>
    <property type="match status" value="1"/>
</dbReference>
<dbReference type="InterPro" id="IPR029000">
    <property type="entry name" value="Cyclophilin-like_dom_sf"/>
</dbReference>
<dbReference type="PROSITE" id="PS50072">
    <property type="entry name" value="CSA_PPIASE_2"/>
    <property type="match status" value="1"/>
</dbReference>
<evidence type="ECO:0000313" key="7">
    <source>
        <dbReference type="EMBL" id="NDV33146.1"/>
    </source>
</evidence>
<dbReference type="InterPro" id="IPR019734">
    <property type="entry name" value="TPR_rpt"/>
</dbReference>
<proteinExistence type="predicted"/>
<evidence type="ECO:0000256" key="3">
    <source>
        <dbReference type="ARBA" id="ARBA00023235"/>
    </source>
</evidence>
<keyword evidence="3" id="KW-0413">Isomerase</keyword>
<reference evidence="7" key="1">
    <citation type="journal article" date="2020" name="J. Eukaryot. Microbiol.">
        <title>De novo Sequencing, Assembly and Annotation of the Transcriptome for the Free-Living Testate Amoeba Arcella intermedia.</title>
        <authorList>
            <person name="Ribeiro G.M."/>
            <person name="Porfirio-Sousa A.L."/>
            <person name="Maurer-Alcala X.X."/>
            <person name="Katz L.A."/>
            <person name="Lahr D.J.G."/>
        </authorList>
    </citation>
    <scope>NUCLEOTIDE SEQUENCE</scope>
</reference>
<dbReference type="CDD" id="cd01926">
    <property type="entry name" value="cyclophilin_ABH_like"/>
    <property type="match status" value="1"/>
</dbReference>
<dbReference type="PANTHER" id="PTHR11071">
    <property type="entry name" value="PEPTIDYL-PROLYL CIS-TRANS ISOMERASE"/>
    <property type="match status" value="1"/>
</dbReference>
<accession>A0A6B2L855</accession>
<evidence type="ECO:0000259" key="6">
    <source>
        <dbReference type="PROSITE" id="PS50072"/>
    </source>
</evidence>
<protein>
    <recommendedName>
        <fullName evidence="1">peptidylprolyl isomerase</fullName>
        <ecNumber evidence="1">5.2.1.8</ecNumber>
    </recommendedName>
</protein>
<dbReference type="SUPFAM" id="SSF50891">
    <property type="entry name" value="Cyclophilin-like"/>
    <property type="match status" value="1"/>
</dbReference>
<dbReference type="PROSITE" id="PS00170">
    <property type="entry name" value="CSA_PPIASE_1"/>
    <property type="match status" value="1"/>
</dbReference>
<dbReference type="InterPro" id="IPR020892">
    <property type="entry name" value="Cyclophilin-type_PPIase_CS"/>
</dbReference>
<dbReference type="GO" id="GO:0006457">
    <property type="term" value="P:protein folding"/>
    <property type="evidence" value="ECO:0007669"/>
    <property type="project" value="InterPro"/>
</dbReference>
<keyword evidence="4" id="KW-0802">TPR repeat</keyword>
<evidence type="ECO:0000256" key="2">
    <source>
        <dbReference type="ARBA" id="ARBA00023110"/>
    </source>
</evidence>